<sequence>MTAEYPDAPMSDVWDVLHGNRIPDPYRPLEDADDPDNLAWVAFQRQLTEEYLTALPGQERLREVLRDIIVQGPTASPVKSAGDRRFRVGRAHVGGPWQLQVADAPAADWRTLLDASTLGAGAILRRWTPSPDGRFVAVQASVGGSEDSTPLSLIDAATGKVVQTCTLTRYSPVEWLADGSGYFYVRRHDNRCGSGVYRHHLGTTIADDELLVGDDNPVGRYHLTFWHDRWLILTGRAGTSRTTRVSIADVTEGGPPRPLELGGLSSAGVVLDSAGRILAISTATCEFGQLLVAEPDPSGGWGPWRVLVQADEPAVLAAFALAPADGDDRLLILRTRDGYAELSVHDAEDGTWLLDADLPGAGTVAAIKSTDEPGVLVLSYTDWIRPLGVWRLDLRSGRVTSDEPSTRLLPGITVTRTTYRSGDDTEVPVTVLAPAGPQVPRPTILSCYGGFGITFRPGYQPDGLTWVLAGGVMAIAGVRGGGERGRRWHLDGAGVHKPNAFTDLHAAGDWLVETGWTRRGELALLGGSNGGLMAVGAMVQRPGDYAAVVSAGAPLDMVRYERWGLGRAWREEYGSVDDPAALSVLLRYSPYYNVTARSGEPSHRWPPALFTTGDSDTRVPAVHSCKMVAALQHDGGGPVLLDVIVGKGHAGGGPASDNGLICLLAFVAHHTGLRLDD</sequence>
<accession>A0A5N0EHU9</accession>
<keyword evidence="5" id="KW-0378">Hydrolase</keyword>
<gene>
    <name evidence="9" type="ORF">F3087_08245</name>
</gene>
<dbReference type="InterPro" id="IPR002471">
    <property type="entry name" value="Pept_S9_AS"/>
</dbReference>
<dbReference type="Pfam" id="PF02897">
    <property type="entry name" value="Peptidase_S9_N"/>
    <property type="match status" value="1"/>
</dbReference>
<organism evidence="9 10">
    <name type="scientific">Nocardia colli</name>
    <dbReference type="NCBI Taxonomy" id="2545717"/>
    <lineage>
        <taxon>Bacteria</taxon>
        <taxon>Bacillati</taxon>
        <taxon>Actinomycetota</taxon>
        <taxon>Actinomycetes</taxon>
        <taxon>Mycobacteriales</taxon>
        <taxon>Nocardiaceae</taxon>
        <taxon>Nocardia</taxon>
    </lineage>
</organism>
<dbReference type="SUPFAM" id="SSF53474">
    <property type="entry name" value="alpha/beta-Hydrolases"/>
    <property type="match status" value="1"/>
</dbReference>
<comment type="similarity">
    <text evidence="2">Belongs to the peptidase S9A family.</text>
</comment>
<dbReference type="PANTHER" id="PTHR42881:SF2">
    <property type="entry name" value="PROLYL ENDOPEPTIDASE"/>
    <property type="match status" value="1"/>
</dbReference>
<evidence type="ECO:0000259" key="8">
    <source>
        <dbReference type="Pfam" id="PF02897"/>
    </source>
</evidence>
<evidence type="ECO:0000256" key="6">
    <source>
        <dbReference type="ARBA" id="ARBA00022825"/>
    </source>
</evidence>
<evidence type="ECO:0000256" key="5">
    <source>
        <dbReference type="ARBA" id="ARBA00022801"/>
    </source>
</evidence>
<dbReference type="InterPro" id="IPR029058">
    <property type="entry name" value="AB_hydrolase_fold"/>
</dbReference>
<dbReference type="PROSITE" id="PS00708">
    <property type="entry name" value="PRO_ENDOPEP_SER"/>
    <property type="match status" value="1"/>
</dbReference>
<keyword evidence="10" id="KW-1185">Reference proteome</keyword>
<dbReference type="PANTHER" id="PTHR42881">
    <property type="entry name" value="PROLYL ENDOPEPTIDASE"/>
    <property type="match status" value="1"/>
</dbReference>
<dbReference type="RefSeq" id="WP_150401253.1">
    <property type="nucleotide sequence ID" value="NZ_VXLC01000003.1"/>
</dbReference>
<dbReference type="PRINTS" id="PR00862">
    <property type="entry name" value="PROLIGOPTASE"/>
</dbReference>
<dbReference type="InterPro" id="IPR002470">
    <property type="entry name" value="Peptidase_S9A"/>
</dbReference>
<evidence type="ECO:0000256" key="3">
    <source>
        <dbReference type="ARBA" id="ARBA00011897"/>
    </source>
</evidence>
<reference evidence="9 10" key="1">
    <citation type="submission" date="2019-09" db="EMBL/GenBank/DDBJ databases">
        <authorList>
            <person name="Wang X."/>
        </authorList>
    </citation>
    <scope>NUCLEOTIDE SEQUENCE [LARGE SCALE GENOMIC DNA]</scope>
    <source>
        <strain evidence="9 10">CICC 11023</strain>
    </source>
</reference>
<dbReference type="EC" id="3.4.21.26" evidence="3"/>
<proteinExistence type="inferred from homology"/>
<feature type="domain" description="Peptidase S9A N-terminal" evidence="8">
    <location>
        <begin position="13"/>
        <end position="399"/>
    </location>
</feature>
<feature type="domain" description="Peptidase S9 prolyl oligopeptidase catalytic" evidence="7">
    <location>
        <begin position="468"/>
        <end position="668"/>
    </location>
</feature>
<dbReference type="GO" id="GO:0006508">
    <property type="term" value="P:proteolysis"/>
    <property type="evidence" value="ECO:0007669"/>
    <property type="project" value="UniProtKB-KW"/>
</dbReference>
<dbReference type="Proteomes" id="UP000323876">
    <property type="component" value="Unassembled WGS sequence"/>
</dbReference>
<evidence type="ECO:0000256" key="4">
    <source>
        <dbReference type="ARBA" id="ARBA00022670"/>
    </source>
</evidence>
<evidence type="ECO:0000313" key="10">
    <source>
        <dbReference type="Proteomes" id="UP000323876"/>
    </source>
</evidence>
<dbReference type="OrthoDB" id="9801421at2"/>
<dbReference type="AlphaFoldDB" id="A0A5N0EHU9"/>
<dbReference type="InterPro" id="IPR001375">
    <property type="entry name" value="Peptidase_S9_cat"/>
</dbReference>
<evidence type="ECO:0000256" key="1">
    <source>
        <dbReference type="ARBA" id="ARBA00001070"/>
    </source>
</evidence>
<evidence type="ECO:0000313" key="9">
    <source>
        <dbReference type="EMBL" id="KAA8888978.1"/>
    </source>
</evidence>
<dbReference type="GO" id="GO:0070012">
    <property type="term" value="F:oligopeptidase activity"/>
    <property type="evidence" value="ECO:0007669"/>
    <property type="project" value="TreeGrafter"/>
</dbReference>
<dbReference type="Gene3D" id="2.130.10.120">
    <property type="entry name" value="Prolyl oligopeptidase, N-terminal domain"/>
    <property type="match status" value="1"/>
</dbReference>
<name>A0A5N0EHU9_9NOCA</name>
<keyword evidence="6" id="KW-0720">Serine protease</keyword>
<dbReference type="Gene3D" id="3.40.50.1820">
    <property type="entry name" value="alpha/beta hydrolase"/>
    <property type="match status" value="1"/>
</dbReference>
<comment type="caution">
    <text evidence="9">The sequence shown here is derived from an EMBL/GenBank/DDBJ whole genome shotgun (WGS) entry which is preliminary data.</text>
</comment>
<protein>
    <recommendedName>
        <fullName evidence="3">prolyl oligopeptidase</fullName>
        <ecNumber evidence="3">3.4.21.26</ecNumber>
    </recommendedName>
</protein>
<evidence type="ECO:0000256" key="2">
    <source>
        <dbReference type="ARBA" id="ARBA00005228"/>
    </source>
</evidence>
<dbReference type="InterPro" id="IPR023302">
    <property type="entry name" value="Pept_S9A_N"/>
</dbReference>
<dbReference type="GO" id="GO:0005829">
    <property type="term" value="C:cytosol"/>
    <property type="evidence" value="ECO:0007669"/>
    <property type="project" value="TreeGrafter"/>
</dbReference>
<dbReference type="Pfam" id="PF00326">
    <property type="entry name" value="Peptidase_S9"/>
    <property type="match status" value="1"/>
</dbReference>
<dbReference type="GO" id="GO:0004252">
    <property type="term" value="F:serine-type endopeptidase activity"/>
    <property type="evidence" value="ECO:0007669"/>
    <property type="project" value="UniProtKB-EC"/>
</dbReference>
<keyword evidence="4" id="KW-0645">Protease</keyword>
<comment type="catalytic activity">
    <reaction evidence="1">
        <text>Hydrolysis of Pro-|-Xaa &gt;&gt; Ala-|-Xaa in oligopeptides.</text>
        <dbReference type="EC" id="3.4.21.26"/>
    </reaction>
</comment>
<dbReference type="EMBL" id="VXLC01000003">
    <property type="protein sequence ID" value="KAA8888978.1"/>
    <property type="molecule type" value="Genomic_DNA"/>
</dbReference>
<dbReference type="InterPro" id="IPR051167">
    <property type="entry name" value="Prolyl_oligopep/macrocyclase"/>
</dbReference>
<dbReference type="SUPFAM" id="SSF50993">
    <property type="entry name" value="Peptidase/esterase 'gauge' domain"/>
    <property type="match status" value="1"/>
</dbReference>
<evidence type="ECO:0000259" key="7">
    <source>
        <dbReference type="Pfam" id="PF00326"/>
    </source>
</evidence>